<organism evidence="6 7">
    <name type="scientific">Janthinobacterium lividum</name>
    <dbReference type="NCBI Taxonomy" id="29581"/>
    <lineage>
        <taxon>Bacteria</taxon>
        <taxon>Pseudomonadati</taxon>
        <taxon>Pseudomonadota</taxon>
        <taxon>Betaproteobacteria</taxon>
        <taxon>Burkholderiales</taxon>
        <taxon>Oxalobacteraceae</taxon>
        <taxon>Janthinobacterium</taxon>
    </lineage>
</organism>
<feature type="transmembrane region" description="Helical" evidence="4">
    <location>
        <begin position="85"/>
        <end position="105"/>
    </location>
</feature>
<dbReference type="PRINTS" id="PR00778">
    <property type="entry name" value="HTHARSR"/>
</dbReference>
<evidence type="ECO:0000313" key="6">
    <source>
        <dbReference type="EMBL" id="OFJ49459.1"/>
    </source>
</evidence>
<dbReference type="GO" id="GO:0003700">
    <property type="term" value="F:DNA-binding transcription factor activity"/>
    <property type="evidence" value="ECO:0007669"/>
    <property type="project" value="InterPro"/>
</dbReference>
<dbReference type="Pfam" id="PF01022">
    <property type="entry name" value="HTH_5"/>
    <property type="match status" value="1"/>
</dbReference>
<keyword evidence="3" id="KW-0804">Transcription</keyword>
<dbReference type="GO" id="GO:0003677">
    <property type="term" value="F:DNA binding"/>
    <property type="evidence" value="ECO:0007669"/>
    <property type="project" value="UniProtKB-KW"/>
</dbReference>
<keyword evidence="2" id="KW-0238">DNA-binding</keyword>
<evidence type="ECO:0000256" key="2">
    <source>
        <dbReference type="ARBA" id="ARBA00023125"/>
    </source>
</evidence>
<sequence length="121" mass="13145">METAATQNAQYELDAMRGAAYKASSLLKAMSNADRLMLLCHLSQGEHCVSELEKKVGIGQPTLSQQLGVLREEMLVATRREGKQIYYRVASAPVLAVLQVLYLQFCAPPPPLNDAADAGLP</sequence>
<keyword evidence="1" id="KW-0805">Transcription regulation</keyword>
<gene>
    <name evidence="6" type="ORF">BA896_011800</name>
</gene>
<keyword evidence="4" id="KW-0812">Transmembrane</keyword>
<keyword evidence="4" id="KW-0472">Membrane</keyword>
<dbReference type="CDD" id="cd00090">
    <property type="entry name" value="HTH_ARSR"/>
    <property type="match status" value="1"/>
</dbReference>
<dbReference type="InterPro" id="IPR011991">
    <property type="entry name" value="ArsR-like_HTH"/>
</dbReference>
<evidence type="ECO:0000313" key="7">
    <source>
        <dbReference type="Proteomes" id="UP000092634"/>
    </source>
</evidence>
<dbReference type="Gene3D" id="1.10.10.10">
    <property type="entry name" value="Winged helix-like DNA-binding domain superfamily/Winged helix DNA-binding domain"/>
    <property type="match status" value="1"/>
</dbReference>
<dbReference type="InterPro" id="IPR036388">
    <property type="entry name" value="WH-like_DNA-bd_sf"/>
</dbReference>
<dbReference type="InterPro" id="IPR051011">
    <property type="entry name" value="Metal_resp_trans_reg"/>
</dbReference>
<reference evidence="6 7" key="1">
    <citation type="submission" date="2016-10" db="EMBL/GenBank/DDBJ databases">
        <title>Updated version of Genome Assembly of Janthinobacterium lividum ERGS5:01.</title>
        <authorList>
            <person name="Kumar R."/>
            <person name="Acharya V."/>
            <person name="Singh D."/>
        </authorList>
    </citation>
    <scope>NUCLEOTIDE SEQUENCE [LARGE SCALE GENOMIC DNA]</scope>
    <source>
        <strain evidence="6 7">ERGS5:01</strain>
    </source>
</reference>
<evidence type="ECO:0000259" key="5">
    <source>
        <dbReference type="PROSITE" id="PS50987"/>
    </source>
</evidence>
<accession>A0A1E8PV17</accession>
<evidence type="ECO:0000256" key="4">
    <source>
        <dbReference type="SAM" id="Phobius"/>
    </source>
</evidence>
<proteinExistence type="predicted"/>
<evidence type="ECO:0000256" key="1">
    <source>
        <dbReference type="ARBA" id="ARBA00023015"/>
    </source>
</evidence>
<dbReference type="Proteomes" id="UP000092634">
    <property type="component" value="Unassembled WGS sequence"/>
</dbReference>
<dbReference type="InterPro" id="IPR036390">
    <property type="entry name" value="WH_DNA-bd_sf"/>
</dbReference>
<dbReference type="PANTHER" id="PTHR43132">
    <property type="entry name" value="ARSENICAL RESISTANCE OPERON REPRESSOR ARSR-RELATED"/>
    <property type="match status" value="1"/>
</dbReference>
<keyword evidence="4" id="KW-1133">Transmembrane helix</keyword>
<comment type="caution">
    <text evidence="6">The sequence shown here is derived from an EMBL/GenBank/DDBJ whole genome shotgun (WGS) entry which is preliminary data.</text>
</comment>
<dbReference type="PROSITE" id="PS50987">
    <property type="entry name" value="HTH_ARSR_2"/>
    <property type="match status" value="1"/>
</dbReference>
<protein>
    <submittedName>
        <fullName evidence="6">Transcriptional regulator</fullName>
    </submittedName>
</protein>
<evidence type="ECO:0000256" key="3">
    <source>
        <dbReference type="ARBA" id="ARBA00023163"/>
    </source>
</evidence>
<feature type="domain" description="HTH arsR-type" evidence="5">
    <location>
        <begin position="15"/>
        <end position="109"/>
    </location>
</feature>
<dbReference type="EMBL" id="MAQB02000001">
    <property type="protein sequence ID" value="OFJ49459.1"/>
    <property type="molecule type" value="Genomic_DNA"/>
</dbReference>
<dbReference type="AlphaFoldDB" id="A0A1E8PV17"/>
<dbReference type="InterPro" id="IPR001845">
    <property type="entry name" value="HTH_ArsR_DNA-bd_dom"/>
</dbReference>
<name>A0A1E8PV17_9BURK</name>
<dbReference type="NCBIfam" id="NF033788">
    <property type="entry name" value="HTH_metalloreg"/>
    <property type="match status" value="1"/>
</dbReference>
<dbReference type="SMART" id="SM00418">
    <property type="entry name" value="HTH_ARSR"/>
    <property type="match status" value="1"/>
</dbReference>
<dbReference type="PANTHER" id="PTHR43132:SF2">
    <property type="entry name" value="ARSENICAL RESISTANCE OPERON REPRESSOR ARSR-RELATED"/>
    <property type="match status" value="1"/>
</dbReference>
<dbReference type="SUPFAM" id="SSF46785">
    <property type="entry name" value="Winged helix' DNA-binding domain"/>
    <property type="match status" value="1"/>
</dbReference>